<sequence length="46" mass="5621">MNTIQELKEGRDKLALEMESIYVKSEIYRQVSRHRFCVETRISVWF</sequence>
<evidence type="ECO:0000313" key="2">
    <source>
        <dbReference type="Proteomes" id="UP000198600"/>
    </source>
</evidence>
<evidence type="ECO:0000313" key="1">
    <source>
        <dbReference type="EMBL" id="SDV07830.1"/>
    </source>
</evidence>
<dbReference type="EMBL" id="LT629802">
    <property type="protein sequence ID" value="SDV07830.1"/>
    <property type="molecule type" value="Genomic_DNA"/>
</dbReference>
<proteinExistence type="predicted"/>
<dbReference type="Proteomes" id="UP000198600">
    <property type="component" value="Chromosome I"/>
</dbReference>
<keyword evidence="2" id="KW-1185">Reference proteome</keyword>
<protein>
    <submittedName>
        <fullName evidence="1">Uncharacterized protein</fullName>
    </submittedName>
</protein>
<gene>
    <name evidence="1" type="ORF">SAMN05216202_4429</name>
</gene>
<reference evidence="2" key="1">
    <citation type="submission" date="2016-10" db="EMBL/GenBank/DDBJ databases">
        <authorList>
            <person name="Varghese N."/>
            <person name="Submissions S."/>
        </authorList>
    </citation>
    <scope>NUCLEOTIDE SEQUENCE [LARGE SCALE GENOMIC DNA]</scope>
    <source>
        <strain evidence="2">LMG 2223</strain>
    </source>
</reference>
<accession>A0A1H2NR00</accession>
<organism evidence="1 2">
    <name type="scientific">Pseudomonas mucidolens</name>
    <dbReference type="NCBI Taxonomy" id="46679"/>
    <lineage>
        <taxon>Bacteria</taxon>
        <taxon>Pseudomonadati</taxon>
        <taxon>Pseudomonadota</taxon>
        <taxon>Gammaproteobacteria</taxon>
        <taxon>Pseudomonadales</taxon>
        <taxon>Pseudomonadaceae</taxon>
        <taxon>Pseudomonas</taxon>
    </lineage>
</organism>
<dbReference type="AlphaFoldDB" id="A0A1H2NR00"/>
<name>A0A1H2NR00_9PSED</name>